<reference evidence="4" key="2">
    <citation type="journal article" date="2022" name="Res Sq">
        <title>Comparative Genomics Reveals Insights into the Divergent Evolution of Astigmatic Mites and Household Pest Adaptations.</title>
        <authorList>
            <person name="Xiong Q."/>
            <person name="Wan A.T.-Y."/>
            <person name="Liu X.-Y."/>
            <person name="Fung C.S.-H."/>
            <person name="Xiao X."/>
            <person name="Malainual N."/>
            <person name="Hou J."/>
            <person name="Wang L."/>
            <person name="Wang M."/>
            <person name="Yang K."/>
            <person name="Cui Y."/>
            <person name="Leung E."/>
            <person name="Nong W."/>
            <person name="Shin S.-K."/>
            <person name="Au S."/>
            <person name="Jeong K.Y."/>
            <person name="Chew F.T."/>
            <person name="Hui J."/>
            <person name="Leung T.F."/>
            <person name="Tungtrongchitr A."/>
            <person name="Zhong N."/>
            <person name="Liu Z."/>
            <person name="Tsui S."/>
        </authorList>
    </citation>
    <scope>NUCLEOTIDE SEQUENCE</scope>
    <source>
        <strain evidence="4">Derf</strain>
        <tissue evidence="4">Whole organism</tissue>
    </source>
</reference>
<gene>
    <name evidence="4" type="ORF">DERF_008459</name>
</gene>
<evidence type="ECO:0000259" key="3">
    <source>
        <dbReference type="Pfam" id="PF13359"/>
    </source>
</evidence>
<name>A0A922I5R4_DERFA</name>
<keyword evidence="2" id="KW-0479">Metal-binding</keyword>
<evidence type="ECO:0000256" key="2">
    <source>
        <dbReference type="ARBA" id="ARBA00022723"/>
    </source>
</evidence>
<dbReference type="Pfam" id="PF13359">
    <property type="entry name" value="DDE_Tnp_4"/>
    <property type="match status" value="1"/>
</dbReference>
<proteinExistence type="predicted"/>
<reference evidence="4" key="1">
    <citation type="submission" date="2013-05" db="EMBL/GenBank/DDBJ databases">
        <authorList>
            <person name="Yim A.K.Y."/>
            <person name="Chan T.F."/>
            <person name="Ji K.M."/>
            <person name="Liu X.Y."/>
            <person name="Zhou J.W."/>
            <person name="Li R.Q."/>
            <person name="Yang K.Y."/>
            <person name="Li J."/>
            <person name="Li M."/>
            <person name="Law P.T.W."/>
            <person name="Wu Y.L."/>
            <person name="Cai Z.L."/>
            <person name="Qin H."/>
            <person name="Bao Y."/>
            <person name="Leung R.K.K."/>
            <person name="Ng P.K.S."/>
            <person name="Zou J."/>
            <person name="Zhong X.J."/>
            <person name="Ran P.X."/>
            <person name="Zhong N.S."/>
            <person name="Liu Z.G."/>
            <person name="Tsui S.K.W."/>
        </authorList>
    </citation>
    <scope>NUCLEOTIDE SEQUENCE</scope>
    <source>
        <strain evidence="4">Derf</strain>
        <tissue evidence="4">Whole organism</tissue>
    </source>
</reference>
<comment type="caution">
    <text evidence="4">The sequence shown here is derived from an EMBL/GenBank/DDBJ whole genome shotgun (WGS) entry which is preliminary data.</text>
</comment>
<dbReference type="Proteomes" id="UP000790347">
    <property type="component" value="Unassembled WGS sequence"/>
</dbReference>
<dbReference type="EMBL" id="ASGP02000003">
    <property type="protein sequence ID" value="KAH9517835.1"/>
    <property type="molecule type" value="Genomic_DNA"/>
</dbReference>
<evidence type="ECO:0000313" key="4">
    <source>
        <dbReference type="EMBL" id="KAH9517835.1"/>
    </source>
</evidence>
<feature type="domain" description="DDE Tnp4" evidence="3">
    <location>
        <begin position="358"/>
        <end position="505"/>
    </location>
</feature>
<dbReference type="InterPro" id="IPR027806">
    <property type="entry name" value="HARBI1_dom"/>
</dbReference>
<protein>
    <recommendedName>
        <fullName evidence="3">DDE Tnp4 domain-containing protein</fullName>
    </recommendedName>
</protein>
<comment type="cofactor">
    <cofactor evidence="1">
        <name>a divalent metal cation</name>
        <dbReference type="ChEBI" id="CHEBI:60240"/>
    </cofactor>
</comment>
<dbReference type="GO" id="GO:0046872">
    <property type="term" value="F:metal ion binding"/>
    <property type="evidence" value="ECO:0007669"/>
    <property type="project" value="UniProtKB-KW"/>
</dbReference>
<evidence type="ECO:0000313" key="5">
    <source>
        <dbReference type="Proteomes" id="UP000790347"/>
    </source>
</evidence>
<sequence length="529" mass="60483">MSESSLSSRQRDETRCPICSFRLRNCSNVGRKLIKSQEEVHKVLRSLNKRVEIGDTLCSKCGKRIYNKTSPEKKQLLPDPEPCSSSMLMDNSEHFTSTLSIDDSISTIIDDQSQSIMVDPTLEYTQIVKDVIEMPFSRPIISHSRCFICPSTSNLKDISIEARLQVFLKRKILVPKRNRCCKQHLMNGWLNEDEINNIKIESDKCEIELSDMAKFMDLLASNSLNIKDKINKRLMPQCQLYALTAHSWEDIDHLQSLMKNTNKRSVIQAIVTFLCKLRTGNVNKVIAVFSGLGSERRVGSTIDSVIKSFEVDILPYRFGYQSITRDFLINERTSPVVKNLLDCQNNLIIICDGTYNLYQKNSYSGNKKTTLCKLFTICTTDGFIIDVPGPYNVNENNATILNEILNQNDGLSVLLQPGDYFVLDNGFRDVVSILKKRGFNVLIPNLEEKNIEPTNDSKLITKIRWVVKAVHAEIGQKYKLLHNQFENKSLPKIAAYCRIAFFLHNEFGQKFNFDSENQLSHSYLNEIES</sequence>
<dbReference type="AlphaFoldDB" id="A0A922I5R4"/>
<accession>A0A922I5R4</accession>
<keyword evidence="5" id="KW-1185">Reference proteome</keyword>
<organism evidence="4 5">
    <name type="scientific">Dermatophagoides farinae</name>
    <name type="common">American house dust mite</name>
    <dbReference type="NCBI Taxonomy" id="6954"/>
    <lineage>
        <taxon>Eukaryota</taxon>
        <taxon>Metazoa</taxon>
        <taxon>Ecdysozoa</taxon>
        <taxon>Arthropoda</taxon>
        <taxon>Chelicerata</taxon>
        <taxon>Arachnida</taxon>
        <taxon>Acari</taxon>
        <taxon>Acariformes</taxon>
        <taxon>Sarcoptiformes</taxon>
        <taxon>Astigmata</taxon>
        <taxon>Psoroptidia</taxon>
        <taxon>Analgoidea</taxon>
        <taxon>Pyroglyphidae</taxon>
        <taxon>Dermatophagoidinae</taxon>
        <taxon>Dermatophagoides</taxon>
    </lineage>
</organism>
<evidence type="ECO:0000256" key="1">
    <source>
        <dbReference type="ARBA" id="ARBA00001968"/>
    </source>
</evidence>